<gene>
    <name evidence="1" type="ORF">S12H4_42130</name>
</gene>
<comment type="caution">
    <text evidence="1">The sequence shown here is derived from an EMBL/GenBank/DDBJ whole genome shotgun (WGS) entry which is preliminary data.</text>
</comment>
<organism evidence="1">
    <name type="scientific">marine sediment metagenome</name>
    <dbReference type="NCBI Taxonomy" id="412755"/>
    <lineage>
        <taxon>unclassified sequences</taxon>
        <taxon>metagenomes</taxon>
        <taxon>ecological metagenomes</taxon>
    </lineage>
</organism>
<protein>
    <recommendedName>
        <fullName evidence="2">Argininosuccinate lyase C-terminal domain-containing protein</fullName>
    </recommendedName>
</protein>
<dbReference type="AlphaFoldDB" id="X1VDH5"/>
<feature type="non-terminal residue" evidence="1">
    <location>
        <position position="1"/>
    </location>
</feature>
<reference evidence="1" key="1">
    <citation type="journal article" date="2014" name="Front. Microbiol.">
        <title>High frequency of phylogenetically diverse reductive dehalogenase-homologous genes in deep subseafloor sedimentary metagenomes.</title>
        <authorList>
            <person name="Kawai M."/>
            <person name="Futagami T."/>
            <person name="Toyoda A."/>
            <person name="Takaki Y."/>
            <person name="Nishi S."/>
            <person name="Hori S."/>
            <person name="Arai W."/>
            <person name="Tsubouchi T."/>
            <person name="Morono Y."/>
            <person name="Uchiyama I."/>
            <person name="Ito T."/>
            <person name="Fujiyama A."/>
            <person name="Inagaki F."/>
            <person name="Takami H."/>
        </authorList>
    </citation>
    <scope>NUCLEOTIDE SEQUENCE</scope>
    <source>
        <strain evidence="1">Expedition CK06-06</strain>
    </source>
</reference>
<dbReference type="Gene3D" id="1.10.40.30">
    <property type="entry name" value="Fumarase/aspartase (C-terminal domain)"/>
    <property type="match status" value="1"/>
</dbReference>
<dbReference type="Gene3D" id="1.20.200.10">
    <property type="entry name" value="Fumarase/aspartase (Central domain)"/>
    <property type="match status" value="1"/>
</dbReference>
<proteinExistence type="predicted"/>
<name>X1VDH5_9ZZZZ</name>
<sequence>CLQLTRVMLENVDVKVEILNDEKYKYLFTVEAVNELVNKGISFREAYQQIGEEVEKGAFNFDASKPLQHTHEGSISQLCTAEIKGMMDDVLQKFA</sequence>
<accession>X1VDH5</accession>
<evidence type="ECO:0008006" key="2">
    <source>
        <dbReference type="Google" id="ProtNLM"/>
    </source>
</evidence>
<dbReference type="EMBL" id="BARW01025748">
    <property type="protein sequence ID" value="GAJ11991.1"/>
    <property type="molecule type" value="Genomic_DNA"/>
</dbReference>
<evidence type="ECO:0000313" key="1">
    <source>
        <dbReference type="EMBL" id="GAJ11991.1"/>
    </source>
</evidence>